<protein>
    <recommendedName>
        <fullName evidence="3">Pilus assembly protein TadE</fullName>
    </recommendedName>
</protein>
<organism evidence="2">
    <name type="scientific">Schaalia odontolytica</name>
    <dbReference type="NCBI Taxonomy" id="1660"/>
    <lineage>
        <taxon>Bacteria</taxon>
        <taxon>Bacillati</taxon>
        <taxon>Actinomycetota</taxon>
        <taxon>Actinomycetes</taxon>
        <taxon>Actinomycetales</taxon>
        <taxon>Actinomycetaceae</taxon>
        <taxon>Schaalia</taxon>
    </lineage>
</organism>
<feature type="transmembrane region" description="Helical" evidence="1">
    <location>
        <begin position="12"/>
        <end position="39"/>
    </location>
</feature>
<name>A0A6N2RQ37_9ACTO</name>
<sequence length="121" mass="12890">MPSSEKHSDDGMVSVEIALGTFSIVIMIALVLSVFAAAMTTQNLCTALSMGIRESARGGNGQETAHVMSARISGAHFEFTADEKWIYGKAQAPYRGPAGMIGLNSQCRYQMLRESTVVGGD</sequence>
<keyword evidence="1" id="KW-0812">Transmembrane</keyword>
<proteinExistence type="predicted"/>
<dbReference type="AlphaFoldDB" id="A0A6N2RQ37"/>
<accession>A0A6N2RQ37</accession>
<evidence type="ECO:0000256" key="1">
    <source>
        <dbReference type="SAM" id="Phobius"/>
    </source>
</evidence>
<keyword evidence="1" id="KW-1133">Transmembrane helix</keyword>
<gene>
    <name evidence="2" type="ORF">AOLFYP35_00448</name>
</gene>
<evidence type="ECO:0000313" key="2">
    <source>
        <dbReference type="EMBL" id="VYS82459.1"/>
    </source>
</evidence>
<evidence type="ECO:0008006" key="3">
    <source>
        <dbReference type="Google" id="ProtNLM"/>
    </source>
</evidence>
<dbReference type="EMBL" id="CACRSM010000002">
    <property type="protein sequence ID" value="VYS82459.1"/>
    <property type="molecule type" value="Genomic_DNA"/>
</dbReference>
<reference evidence="2" key="1">
    <citation type="submission" date="2019-11" db="EMBL/GenBank/DDBJ databases">
        <authorList>
            <person name="Feng L."/>
        </authorList>
    </citation>
    <scope>NUCLEOTIDE SEQUENCE</scope>
    <source>
        <strain evidence="2">AodontolyticusLFYP35</strain>
    </source>
</reference>
<keyword evidence="1" id="KW-0472">Membrane</keyword>